<evidence type="ECO:0000259" key="21">
    <source>
        <dbReference type="SMART" id="SM00831"/>
    </source>
</evidence>
<dbReference type="InterPro" id="IPR059000">
    <property type="entry name" value="ATPase_P-type_domA"/>
</dbReference>
<dbReference type="SFLD" id="SFLDG00002">
    <property type="entry name" value="C1.7:_P-type_atpase_like"/>
    <property type="match status" value="1"/>
</dbReference>
<feature type="domain" description="Cation-transporting P-type ATPase N-terminal" evidence="21">
    <location>
        <begin position="58"/>
        <end position="130"/>
    </location>
</feature>
<dbReference type="AlphaFoldDB" id="A0A426S8Y7"/>
<dbReference type="InterPro" id="IPR044492">
    <property type="entry name" value="P_typ_ATPase_HD_dom"/>
</dbReference>
<keyword evidence="6" id="KW-1003">Cell membrane</keyword>
<evidence type="ECO:0000256" key="11">
    <source>
        <dbReference type="ARBA" id="ARBA00022840"/>
    </source>
</evidence>
<dbReference type="InterPro" id="IPR018303">
    <property type="entry name" value="ATPase_P-typ_P_site"/>
</dbReference>
<name>A0A426S8Y7_9ACTN</name>
<dbReference type="SMART" id="SM00831">
    <property type="entry name" value="Cation_ATPase_N"/>
    <property type="match status" value="1"/>
</dbReference>
<proteinExistence type="inferred from homology"/>
<evidence type="ECO:0000256" key="3">
    <source>
        <dbReference type="ARBA" id="ARBA00008746"/>
    </source>
</evidence>
<dbReference type="GO" id="GO:0005524">
    <property type="term" value="F:ATP binding"/>
    <property type="evidence" value="ECO:0007669"/>
    <property type="project" value="UniProtKB-KW"/>
</dbReference>
<reference evidence="22 23" key="1">
    <citation type="submission" date="2017-10" db="EMBL/GenBank/DDBJ databases">
        <title>Draft genome of actinobacteria isolated from guarana (Paullinia cupana (Mart.) Ducke.</title>
        <authorList>
            <person name="Siqueira K.A."/>
            <person name="Liotti R.G."/>
            <person name="Mendes T.A."/>
            <person name="Soares M.A."/>
        </authorList>
    </citation>
    <scope>NUCLEOTIDE SEQUENCE [LARGE SCALE GENOMIC DNA]</scope>
    <source>
        <strain evidence="22 23">199</strain>
    </source>
</reference>
<dbReference type="SUPFAM" id="SSF81665">
    <property type="entry name" value="Calcium ATPase, transmembrane domain M"/>
    <property type="match status" value="1"/>
</dbReference>
<dbReference type="InterPro" id="IPR006068">
    <property type="entry name" value="ATPase_P-typ_cation-transptr_C"/>
</dbReference>
<organism evidence="22 23">
    <name type="scientific">Streptomyces griseofuscus</name>
    <dbReference type="NCBI Taxonomy" id="146922"/>
    <lineage>
        <taxon>Bacteria</taxon>
        <taxon>Bacillati</taxon>
        <taxon>Actinomycetota</taxon>
        <taxon>Actinomycetes</taxon>
        <taxon>Kitasatosporales</taxon>
        <taxon>Streptomycetaceae</taxon>
        <taxon>Streptomyces</taxon>
    </lineage>
</organism>
<evidence type="ECO:0000256" key="5">
    <source>
        <dbReference type="ARBA" id="ARBA00013555"/>
    </source>
</evidence>
<sequence>MAIAGRTRRLVTERPEGRRPIGQECSRHAATQRQRPRRPVVVTTTVGAGRGAASGIGAAAARPGEDVLRELEVTPAGLTEQEAARRLERWGPNAVRSHRARGLLVLWHQVRSPLLGLLLAAAVVSYFVGERNDAVIIAVIVALSVGLGFVNEYRAEKTAESLHARIRHQVLVLRDDRPREVDVTRLVPGDVVELRLGDVVPADLRLLSVTELSCDESALTGESLPVAKDTATVPAGAALAELTGCALMGSVVHAGSGRGVVVATGPHTEFGAIAAGLGEHQLETEFQVGLRRFSMLLVYVAGALTTTIFVINVVLHKPLIDALLFSLAIAVGITPQLLPAVVSTSLAAGSRRLSRLKVLVKRLVCIEDLGDVDILFTDKTGTLTLGRIEFMRSVPLGDASAQDVLRWGLLCTETEFDQGRAVGGNPLDAALWNSPAADAQRAAVAGCAKVGLLPFDHERRLVSVTVTDGRGAVLLVTKGAPEAVLERCVQVPGEAGRRLEAEFAAGNRVVAVATRALPAAAAPTAEDERGLRLAGLLVFLDPPKPDAAAALERLAKLGIGVKIVTGDNAAVAVKVCRDLGLGEVAALTGVDLDGMDDAGLTAAIARTTVFARVSPEQKARIVRLQRGTGSDVAFLGDGVNDALALHAADVGISVDSASDVAKDAADIILLEKSLGVLADGVAEGRRIFANTIKYVLMGTSSNFGNMFSAAGASLFLSFLPMLPSQILLNNLLYDTSQLAIPTDEVDEEQVRRPAHWDIAFIRRFMLCFGPISSLFDFATFGVMLWVFHAGPAQFRTGWFVESLATQTLVIFAIRTRRSPFWRSRASLPLVLTTLAVVVVGALLPVTPLAPTLGFQRLPLGYFAALAGMVLCYLALVEAGKRLFYRTRPGETGPRAEVGHRHLRRRAARFSTSGRLAH</sequence>
<comment type="caution">
    <text evidence="22">The sequence shown here is derived from an EMBL/GenBank/DDBJ whole genome shotgun (WGS) entry which is preliminary data.</text>
</comment>
<comment type="function">
    <text evidence="1">Mediates magnesium influx to the cytosol.</text>
</comment>
<evidence type="ECO:0000256" key="2">
    <source>
        <dbReference type="ARBA" id="ARBA00004429"/>
    </source>
</evidence>
<feature type="transmembrane region" description="Helical" evidence="20">
    <location>
        <begin position="110"/>
        <end position="128"/>
    </location>
</feature>
<dbReference type="Gene3D" id="2.70.150.10">
    <property type="entry name" value="Calcium-transporting ATPase, cytoplasmic transduction domain A"/>
    <property type="match status" value="1"/>
</dbReference>
<dbReference type="InterPro" id="IPR036412">
    <property type="entry name" value="HAD-like_sf"/>
</dbReference>
<dbReference type="Pfam" id="PF00702">
    <property type="entry name" value="Hydrolase"/>
    <property type="match status" value="1"/>
</dbReference>
<evidence type="ECO:0000256" key="17">
    <source>
        <dbReference type="ARBA" id="ARBA00047295"/>
    </source>
</evidence>
<evidence type="ECO:0000256" key="15">
    <source>
        <dbReference type="ARBA" id="ARBA00023136"/>
    </source>
</evidence>
<protein>
    <recommendedName>
        <fullName evidence="5">Magnesium-transporting ATPase, P-type 1</fullName>
        <ecNumber evidence="4">7.2.2.14</ecNumber>
    </recommendedName>
    <alternativeName>
        <fullName evidence="16">Mg(2+) transport ATPase, P-type 1</fullName>
    </alternativeName>
</protein>
<dbReference type="InterPro" id="IPR008250">
    <property type="entry name" value="ATPase_P-typ_transduc_dom_A_sf"/>
</dbReference>
<dbReference type="Gene3D" id="3.40.50.1000">
    <property type="entry name" value="HAD superfamily/HAD-like"/>
    <property type="match status" value="1"/>
</dbReference>
<dbReference type="EMBL" id="PDES01000005">
    <property type="protein sequence ID" value="RRQ86659.1"/>
    <property type="molecule type" value="Genomic_DNA"/>
</dbReference>
<dbReference type="PROSITE" id="PS00154">
    <property type="entry name" value="ATPASE_E1_E2"/>
    <property type="match status" value="1"/>
</dbReference>
<keyword evidence="12" id="KW-0460">Magnesium</keyword>
<dbReference type="GO" id="GO:0005886">
    <property type="term" value="C:plasma membrane"/>
    <property type="evidence" value="ECO:0007669"/>
    <property type="project" value="UniProtKB-SubCell"/>
</dbReference>
<keyword evidence="8" id="KW-0597">Phosphoprotein</keyword>
<dbReference type="GO" id="GO:0016887">
    <property type="term" value="F:ATP hydrolysis activity"/>
    <property type="evidence" value="ECO:0007669"/>
    <property type="project" value="InterPro"/>
</dbReference>
<feature type="compositionally biased region" description="Low complexity" evidence="19">
    <location>
        <begin position="29"/>
        <end position="38"/>
    </location>
</feature>
<keyword evidence="7" id="KW-0997">Cell inner membrane</keyword>
<evidence type="ECO:0000256" key="18">
    <source>
        <dbReference type="ARBA" id="ARBA00049360"/>
    </source>
</evidence>
<dbReference type="InterPro" id="IPR006415">
    <property type="entry name" value="P-type_ATPase_IIIB"/>
</dbReference>
<feature type="transmembrane region" description="Helical" evidence="20">
    <location>
        <begin position="134"/>
        <end position="153"/>
    </location>
</feature>
<dbReference type="Proteomes" id="UP000276379">
    <property type="component" value="Unassembled WGS sequence"/>
</dbReference>
<comment type="catalytic activity">
    <reaction evidence="18">
        <text>ATP + H2O = ADP + phosphate + H(+)</text>
        <dbReference type="Rhea" id="RHEA:13065"/>
        <dbReference type="ChEBI" id="CHEBI:15377"/>
        <dbReference type="ChEBI" id="CHEBI:15378"/>
        <dbReference type="ChEBI" id="CHEBI:30616"/>
        <dbReference type="ChEBI" id="CHEBI:43474"/>
        <dbReference type="ChEBI" id="CHEBI:456216"/>
    </reaction>
</comment>
<evidence type="ECO:0000256" key="13">
    <source>
        <dbReference type="ARBA" id="ARBA00022967"/>
    </source>
</evidence>
<dbReference type="SFLD" id="SFLDF00027">
    <property type="entry name" value="p-type_atpase"/>
    <property type="match status" value="1"/>
</dbReference>
<keyword evidence="10" id="KW-0547">Nucleotide-binding</keyword>
<evidence type="ECO:0000313" key="22">
    <source>
        <dbReference type="EMBL" id="RRQ86659.1"/>
    </source>
</evidence>
<evidence type="ECO:0000313" key="23">
    <source>
        <dbReference type="Proteomes" id="UP000276379"/>
    </source>
</evidence>
<evidence type="ECO:0000256" key="6">
    <source>
        <dbReference type="ARBA" id="ARBA00022475"/>
    </source>
</evidence>
<dbReference type="SUPFAM" id="SSF81660">
    <property type="entry name" value="Metal cation-transporting ATPase, ATP-binding domain N"/>
    <property type="match status" value="1"/>
</dbReference>
<evidence type="ECO:0000256" key="9">
    <source>
        <dbReference type="ARBA" id="ARBA00022692"/>
    </source>
</evidence>
<dbReference type="SUPFAM" id="SSF81653">
    <property type="entry name" value="Calcium ATPase, transduction domain A"/>
    <property type="match status" value="1"/>
</dbReference>
<evidence type="ECO:0000256" key="8">
    <source>
        <dbReference type="ARBA" id="ARBA00022553"/>
    </source>
</evidence>
<evidence type="ECO:0000256" key="16">
    <source>
        <dbReference type="ARBA" id="ARBA00029806"/>
    </source>
</evidence>
<gene>
    <name evidence="22" type="primary">mgtA</name>
    <name evidence="22" type="ORF">CQW44_12550</name>
</gene>
<comment type="subcellular location">
    <subcellularLocation>
        <location evidence="2">Cell inner membrane</location>
        <topology evidence="2">Multi-pass membrane protein</topology>
    </subcellularLocation>
</comment>
<dbReference type="Gene3D" id="3.40.1110.10">
    <property type="entry name" value="Calcium-transporting ATPase, cytoplasmic domain N"/>
    <property type="match status" value="1"/>
</dbReference>
<dbReference type="InterPro" id="IPR023214">
    <property type="entry name" value="HAD_sf"/>
</dbReference>
<feature type="transmembrane region" description="Helical" evidence="20">
    <location>
        <begin position="296"/>
        <end position="316"/>
    </location>
</feature>
<evidence type="ECO:0000256" key="19">
    <source>
        <dbReference type="SAM" id="MobiDB-lite"/>
    </source>
</evidence>
<comment type="catalytic activity">
    <reaction evidence="17">
        <text>Mg(2+)(out) + ATP + H2O = Mg(2+)(in) + ADP + phosphate + H(+)</text>
        <dbReference type="Rhea" id="RHEA:10260"/>
        <dbReference type="ChEBI" id="CHEBI:15377"/>
        <dbReference type="ChEBI" id="CHEBI:15378"/>
        <dbReference type="ChEBI" id="CHEBI:18420"/>
        <dbReference type="ChEBI" id="CHEBI:30616"/>
        <dbReference type="ChEBI" id="CHEBI:43474"/>
        <dbReference type="ChEBI" id="CHEBI:456216"/>
        <dbReference type="EC" id="7.2.2.14"/>
    </reaction>
</comment>
<feature type="transmembrane region" description="Helical" evidence="20">
    <location>
        <begin position="764"/>
        <end position="788"/>
    </location>
</feature>
<evidence type="ECO:0000256" key="14">
    <source>
        <dbReference type="ARBA" id="ARBA00022989"/>
    </source>
</evidence>
<dbReference type="InterPro" id="IPR023298">
    <property type="entry name" value="ATPase_P-typ_TM_dom_sf"/>
</dbReference>
<keyword evidence="14 20" id="KW-1133">Transmembrane helix</keyword>
<dbReference type="Pfam" id="PF00689">
    <property type="entry name" value="Cation_ATPase_C"/>
    <property type="match status" value="1"/>
</dbReference>
<dbReference type="NCBIfam" id="TIGR01494">
    <property type="entry name" value="ATPase_P-type"/>
    <property type="match status" value="2"/>
</dbReference>
<accession>A0A426S8Y7</accession>
<keyword evidence="15 20" id="KW-0472">Membrane</keyword>
<dbReference type="Pfam" id="PF00122">
    <property type="entry name" value="E1-E2_ATPase"/>
    <property type="match status" value="1"/>
</dbReference>
<feature type="compositionally biased region" description="Basic and acidic residues" evidence="19">
    <location>
        <begin position="10"/>
        <end position="27"/>
    </location>
</feature>
<evidence type="ECO:0000256" key="10">
    <source>
        <dbReference type="ARBA" id="ARBA00022741"/>
    </source>
</evidence>
<feature type="transmembrane region" description="Helical" evidence="20">
    <location>
        <begin position="794"/>
        <end position="813"/>
    </location>
</feature>
<dbReference type="InterPro" id="IPR001757">
    <property type="entry name" value="P_typ_ATPase"/>
</dbReference>
<dbReference type="SUPFAM" id="SSF56784">
    <property type="entry name" value="HAD-like"/>
    <property type="match status" value="1"/>
</dbReference>
<dbReference type="PANTHER" id="PTHR42861">
    <property type="entry name" value="CALCIUM-TRANSPORTING ATPASE"/>
    <property type="match status" value="1"/>
</dbReference>
<comment type="similarity">
    <text evidence="3">Belongs to the cation transport ATPase (P-type) (TC 3.A.3) family. Type IIIB subfamily.</text>
</comment>
<keyword evidence="23" id="KW-1185">Reference proteome</keyword>
<dbReference type="EC" id="7.2.2.14" evidence="4"/>
<keyword evidence="9 20" id="KW-0812">Transmembrane</keyword>
<dbReference type="InterPro" id="IPR023299">
    <property type="entry name" value="ATPase_P-typ_cyto_dom_N"/>
</dbReference>
<dbReference type="SFLD" id="SFLDS00003">
    <property type="entry name" value="Haloacid_Dehalogenase"/>
    <property type="match status" value="1"/>
</dbReference>
<dbReference type="InterPro" id="IPR004014">
    <property type="entry name" value="ATPase_P-typ_cation-transptr_N"/>
</dbReference>
<feature type="transmembrane region" description="Helical" evidence="20">
    <location>
        <begin position="857"/>
        <end position="875"/>
    </location>
</feature>
<keyword evidence="11" id="KW-0067">ATP-binding</keyword>
<dbReference type="NCBIfam" id="TIGR01524">
    <property type="entry name" value="ATPase-IIIB_Mg"/>
    <property type="match status" value="1"/>
</dbReference>
<dbReference type="Pfam" id="PF00690">
    <property type="entry name" value="Cation_ATPase_N"/>
    <property type="match status" value="1"/>
</dbReference>
<dbReference type="Gene3D" id="1.20.1110.10">
    <property type="entry name" value="Calcium-transporting ATPase, transmembrane domain"/>
    <property type="match status" value="1"/>
</dbReference>
<evidence type="ECO:0000256" key="20">
    <source>
        <dbReference type="SAM" id="Phobius"/>
    </source>
</evidence>
<evidence type="ECO:0000256" key="12">
    <source>
        <dbReference type="ARBA" id="ARBA00022842"/>
    </source>
</evidence>
<dbReference type="GO" id="GO:0015444">
    <property type="term" value="F:P-type magnesium transporter activity"/>
    <property type="evidence" value="ECO:0007669"/>
    <property type="project" value="UniProtKB-EC"/>
</dbReference>
<feature type="region of interest" description="Disordered" evidence="19">
    <location>
        <begin position="1"/>
        <end position="38"/>
    </location>
</feature>
<feature type="transmembrane region" description="Helical" evidence="20">
    <location>
        <begin position="825"/>
        <end position="845"/>
    </location>
</feature>
<evidence type="ECO:0000256" key="7">
    <source>
        <dbReference type="ARBA" id="ARBA00022519"/>
    </source>
</evidence>
<dbReference type="PRINTS" id="PR01836">
    <property type="entry name" value="MGATPASE"/>
</dbReference>
<evidence type="ECO:0000256" key="4">
    <source>
        <dbReference type="ARBA" id="ARBA00012786"/>
    </source>
</evidence>
<evidence type="ECO:0000256" key="1">
    <source>
        <dbReference type="ARBA" id="ARBA00003954"/>
    </source>
</evidence>
<keyword evidence="13" id="KW-1278">Translocase</keyword>
<feature type="transmembrane region" description="Helical" evidence="20">
    <location>
        <begin position="322"/>
        <end position="348"/>
    </location>
</feature>